<dbReference type="PANTHER" id="PTHR44757:SF2">
    <property type="entry name" value="BIOFILM ARCHITECTURE MAINTENANCE PROTEIN MBAA"/>
    <property type="match status" value="1"/>
</dbReference>
<feature type="transmembrane region" description="Helical" evidence="1">
    <location>
        <begin position="180"/>
        <end position="197"/>
    </location>
</feature>
<name>A0ABW1JHA5_9ACTN</name>
<evidence type="ECO:0000313" key="4">
    <source>
        <dbReference type="EMBL" id="MFC6008756.1"/>
    </source>
</evidence>
<evidence type="ECO:0000256" key="1">
    <source>
        <dbReference type="SAM" id="Phobius"/>
    </source>
</evidence>
<evidence type="ECO:0000259" key="3">
    <source>
        <dbReference type="PROSITE" id="PS50887"/>
    </source>
</evidence>
<evidence type="ECO:0000259" key="2">
    <source>
        <dbReference type="PROSITE" id="PS50883"/>
    </source>
</evidence>
<dbReference type="InterPro" id="IPR001633">
    <property type="entry name" value="EAL_dom"/>
</dbReference>
<dbReference type="Pfam" id="PF00563">
    <property type="entry name" value="EAL"/>
    <property type="match status" value="1"/>
</dbReference>
<feature type="transmembrane region" description="Helical" evidence="1">
    <location>
        <begin position="155"/>
        <end position="173"/>
    </location>
</feature>
<dbReference type="PANTHER" id="PTHR44757">
    <property type="entry name" value="DIGUANYLATE CYCLASE DGCP"/>
    <property type="match status" value="1"/>
</dbReference>
<feature type="transmembrane region" description="Helical" evidence="1">
    <location>
        <begin position="122"/>
        <end position="143"/>
    </location>
</feature>
<dbReference type="Pfam" id="PF00990">
    <property type="entry name" value="GGDEF"/>
    <property type="match status" value="1"/>
</dbReference>
<feature type="domain" description="GGDEF" evidence="3">
    <location>
        <begin position="336"/>
        <end position="483"/>
    </location>
</feature>
<dbReference type="InterPro" id="IPR043128">
    <property type="entry name" value="Rev_trsase/Diguanyl_cyclase"/>
</dbReference>
<dbReference type="NCBIfam" id="TIGR00254">
    <property type="entry name" value="GGDEF"/>
    <property type="match status" value="1"/>
</dbReference>
<feature type="transmembrane region" description="Helical" evidence="1">
    <location>
        <begin position="58"/>
        <end position="81"/>
    </location>
</feature>
<dbReference type="InterPro" id="IPR000160">
    <property type="entry name" value="GGDEF_dom"/>
</dbReference>
<gene>
    <name evidence="4" type="ORF">ACFQDO_16610</name>
</gene>
<reference evidence="5" key="1">
    <citation type="journal article" date="2019" name="Int. J. Syst. Evol. Microbiol.">
        <title>The Global Catalogue of Microorganisms (GCM) 10K type strain sequencing project: providing services to taxonomists for standard genome sequencing and annotation.</title>
        <authorList>
            <consortium name="The Broad Institute Genomics Platform"/>
            <consortium name="The Broad Institute Genome Sequencing Center for Infectious Disease"/>
            <person name="Wu L."/>
            <person name="Ma J."/>
        </authorList>
    </citation>
    <scope>NUCLEOTIDE SEQUENCE [LARGE SCALE GENOMIC DNA]</scope>
    <source>
        <strain evidence="5">KACC 14249</strain>
    </source>
</reference>
<evidence type="ECO:0000313" key="5">
    <source>
        <dbReference type="Proteomes" id="UP001596189"/>
    </source>
</evidence>
<dbReference type="SMART" id="SM00267">
    <property type="entry name" value="GGDEF"/>
    <property type="match status" value="1"/>
</dbReference>
<organism evidence="4 5">
    <name type="scientific">Angustibacter luteus</name>
    <dbReference type="NCBI Taxonomy" id="658456"/>
    <lineage>
        <taxon>Bacteria</taxon>
        <taxon>Bacillati</taxon>
        <taxon>Actinomycetota</taxon>
        <taxon>Actinomycetes</taxon>
        <taxon>Kineosporiales</taxon>
        <taxon>Kineosporiaceae</taxon>
    </lineage>
</organism>
<dbReference type="InterPro" id="IPR029787">
    <property type="entry name" value="Nucleotide_cyclase"/>
</dbReference>
<protein>
    <submittedName>
        <fullName evidence="4">Bifunctional diguanylate cyclase/phosphodiesterase</fullName>
    </submittedName>
</protein>
<dbReference type="CDD" id="cd01948">
    <property type="entry name" value="EAL"/>
    <property type="match status" value="1"/>
</dbReference>
<dbReference type="SMART" id="SM00052">
    <property type="entry name" value="EAL"/>
    <property type="match status" value="1"/>
</dbReference>
<feature type="transmembrane region" description="Helical" evidence="1">
    <location>
        <begin position="93"/>
        <end position="110"/>
    </location>
</feature>
<dbReference type="PROSITE" id="PS50883">
    <property type="entry name" value="EAL"/>
    <property type="match status" value="1"/>
</dbReference>
<feature type="transmembrane region" description="Helical" evidence="1">
    <location>
        <begin position="26"/>
        <end position="46"/>
    </location>
</feature>
<comment type="caution">
    <text evidence="4">The sequence shown here is derived from an EMBL/GenBank/DDBJ whole genome shotgun (WGS) entry which is preliminary data.</text>
</comment>
<dbReference type="InterPro" id="IPR052155">
    <property type="entry name" value="Biofilm_reg_signaling"/>
</dbReference>
<dbReference type="SUPFAM" id="SSF55073">
    <property type="entry name" value="Nucleotide cyclase"/>
    <property type="match status" value="1"/>
</dbReference>
<feature type="transmembrane region" description="Helical" evidence="1">
    <location>
        <begin position="209"/>
        <end position="226"/>
    </location>
</feature>
<feature type="transmembrane region" description="Helical" evidence="1">
    <location>
        <begin position="247"/>
        <end position="270"/>
    </location>
</feature>
<dbReference type="Gene3D" id="3.20.20.450">
    <property type="entry name" value="EAL domain"/>
    <property type="match status" value="1"/>
</dbReference>
<sequence>MLGSGLAFALLLLGLALTPVDRGVVVTLGAVFSGVVAAVVGAVVCLKAGRGNRLLRLAAVLIGAAMMVWAAGQFLIGYASSTGTPHYPTAGDKLSLVAAPLAVSGLVLAMRPTSLRTHWLRMLADALLLSSATAMLLWRVTLYPVLATDGFGVDAYIGLVTVLVEAYLCALLLLGWLRDLDLGLGLVLVGFVLYVAADQFTMLQAVQGHAWPVVAAALWCLAWPLIGEGFITFRPAMSDDDGRSSETRVAVATTLVGFTALVGALVHIAIRPTIDPVTVSLSILVVAAYALRELYGGIQRGRLLGVLTDQAMHDPLTGLGNRRAMQAGLARLAAEPAGAVLTLDLDGFKEVNDLLGHGLGDQLLVAVAERIRDAMPGNAEAYRVGGDEFVVLVPGEQECSTAVAEALLAGVRRATESLPEADVAGVSASVGVARWSQDDDESAHDAVRPRDPAERAALAILESGVALHAAKESGRDRVESYDGPVAARHRRGLDVERRLRIALAKGDLDVHYQPILALDTGRVVSVEALARWTDPVLGRVGPDEFIAVAERSALIGELGSYVLNRAVGDVRGLSEQYPDLRVAVNVSPIQLRAAAFADHVAVLVARHGLAPQRLVIEVTESLFVSDDGVGLRNLQRLRRRGIEVAIDDFGSGYSSLNYLSRLPASILKVDQVLTRSIAEDPRSLSVLRAVVELGRSLPMQVVAEGIETQEMHDIVRGFGQCLGQGWLYSAAVPLDQLPDAITAIQARETIATA</sequence>
<keyword evidence="1" id="KW-0472">Membrane</keyword>
<feature type="domain" description="EAL" evidence="2">
    <location>
        <begin position="492"/>
        <end position="745"/>
    </location>
</feature>
<accession>A0ABW1JHA5</accession>
<dbReference type="Gene3D" id="3.30.70.270">
    <property type="match status" value="1"/>
</dbReference>
<proteinExistence type="predicted"/>
<dbReference type="PROSITE" id="PS50887">
    <property type="entry name" value="GGDEF"/>
    <property type="match status" value="1"/>
</dbReference>
<keyword evidence="1" id="KW-0812">Transmembrane</keyword>
<dbReference type="SUPFAM" id="SSF141868">
    <property type="entry name" value="EAL domain-like"/>
    <property type="match status" value="1"/>
</dbReference>
<dbReference type="CDD" id="cd01949">
    <property type="entry name" value="GGDEF"/>
    <property type="match status" value="1"/>
</dbReference>
<dbReference type="InterPro" id="IPR035919">
    <property type="entry name" value="EAL_sf"/>
</dbReference>
<keyword evidence="1" id="KW-1133">Transmembrane helix</keyword>
<dbReference type="EMBL" id="JBHSRD010000006">
    <property type="protein sequence ID" value="MFC6008756.1"/>
    <property type="molecule type" value="Genomic_DNA"/>
</dbReference>
<keyword evidence="5" id="KW-1185">Reference proteome</keyword>
<dbReference type="RefSeq" id="WP_345714699.1">
    <property type="nucleotide sequence ID" value="NZ_BAABFP010000002.1"/>
</dbReference>
<dbReference type="Proteomes" id="UP001596189">
    <property type="component" value="Unassembled WGS sequence"/>
</dbReference>